<keyword evidence="2" id="KW-1185">Reference proteome</keyword>
<comment type="caution">
    <text evidence="1">The sequence shown here is derived from an EMBL/GenBank/DDBJ whole genome shotgun (WGS) entry which is preliminary data.</text>
</comment>
<accession>A0A5A7P3V8</accession>
<dbReference type="PANTHER" id="PTHR48413:SF1">
    <property type="entry name" value="PROTEIN HEAT-STRESS-ASSOCIATED 32"/>
    <property type="match status" value="1"/>
</dbReference>
<gene>
    <name evidence="1" type="ORF">STAS_02916</name>
</gene>
<evidence type="ECO:0000313" key="2">
    <source>
        <dbReference type="Proteomes" id="UP000325081"/>
    </source>
</evidence>
<protein>
    <submittedName>
        <fullName evidence="1">(2R)-phospho-3-sulfolactate synthase-relatedfamily protein</fullName>
    </submittedName>
</protein>
<evidence type="ECO:0000313" key="1">
    <source>
        <dbReference type="EMBL" id="GER27214.1"/>
    </source>
</evidence>
<reference evidence="2" key="1">
    <citation type="journal article" date="2019" name="Curr. Biol.">
        <title>Genome Sequence of Striga asiatica Provides Insight into the Evolution of Plant Parasitism.</title>
        <authorList>
            <person name="Yoshida S."/>
            <person name="Kim S."/>
            <person name="Wafula E.K."/>
            <person name="Tanskanen J."/>
            <person name="Kim Y.M."/>
            <person name="Honaas L."/>
            <person name="Yang Z."/>
            <person name="Spallek T."/>
            <person name="Conn C.E."/>
            <person name="Ichihashi Y."/>
            <person name="Cheong K."/>
            <person name="Cui S."/>
            <person name="Der J.P."/>
            <person name="Gundlach H."/>
            <person name="Jiao Y."/>
            <person name="Hori C."/>
            <person name="Ishida J.K."/>
            <person name="Kasahara H."/>
            <person name="Kiba T."/>
            <person name="Kim M.S."/>
            <person name="Koo N."/>
            <person name="Laohavisit A."/>
            <person name="Lee Y.H."/>
            <person name="Lumba S."/>
            <person name="McCourt P."/>
            <person name="Mortimer J.C."/>
            <person name="Mutuku J.M."/>
            <person name="Nomura T."/>
            <person name="Sasaki-Sekimoto Y."/>
            <person name="Seto Y."/>
            <person name="Wang Y."/>
            <person name="Wakatake T."/>
            <person name="Sakakibara H."/>
            <person name="Demura T."/>
            <person name="Yamaguchi S."/>
            <person name="Yoneyama K."/>
            <person name="Manabe R.I."/>
            <person name="Nelson D.C."/>
            <person name="Schulman A.H."/>
            <person name="Timko M.P."/>
            <person name="dePamphilis C.W."/>
            <person name="Choi D."/>
            <person name="Shirasu K."/>
        </authorList>
    </citation>
    <scope>NUCLEOTIDE SEQUENCE [LARGE SCALE GENOMIC DNA]</scope>
    <source>
        <strain evidence="2">cv. UVA1</strain>
    </source>
</reference>
<sequence length="143" mass="15969">MNQESNGGLSMKDIHGRLGLSGEAQEIWSHRNEGIDLIIPFLPESPSDGLIGISFVSTEDCIVQDGSGLCVSNANIDIMVFHRSNYNKEVINMAHKHNVYVSTSGWAELLLHKVNLFVDHSQVMDLECLHGSNLRKYYAFVHD</sequence>
<dbReference type="AlphaFoldDB" id="A0A5A7P3V8"/>
<dbReference type="Proteomes" id="UP000325081">
    <property type="component" value="Unassembled WGS sequence"/>
</dbReference>
<proteinExistence type="predicted"/>
<name>A0A5A7P3V8_STRAF</name>
<feature type="non-terminal residue" evidence="1">
    <location>
        <position position="143"/>
    </location>
</feature>
<dbReference type="EMBL" id="BKCP01001558">
    <property type="protein sequence ID" value="GER27214.1"/>
    <property type="molecule type" value="Genomic_DNA"/>
</dbReference>
<dbReference type="OrthoDB" id="47007at2759"/>
<organism evidence="1 2">
    <name type="scientific">Striga asiatica</name>
    <name type="common">Asiatic witchweed</name>
    <name type="synonym">Buchnera asiatica</name>
    <dbReference type="NCBI Taxonomy" id="4170"/>
    <lineage>
        <taxon>Eukaryota</taxon>
        <taxon>Viridiplantae</taxon>
        <taxon>Streptophyta</taxon>
        <taxon>Embryophyta</taxon>
        <taxon>Tracheophyta</taxon>
        <taxon>Spermatophyta</taxon>
        <taxon>Magnoliopsida</taxon>
        <taxon>eudicotyledons</taxon>
        <taxon>Gunneridae</taxon>
        <taxon>Pentapetalae</taxon>
        <taxon>asterids</taxon>
        <taxon>lamiids</taxon>
        <taxon>Lamiales</taxon>
        <taxon>Orobanchaceae</taxon>
        <taxon>Buchnereae</taxon>
        <taxon>Striga</taxon>
    </lineage>
</organism>
<dbReference type="PANTHER" id="PTHR48413">
    <property type="match status" value="1"/>
</dbReference>